<feature type="compositionally biased region" description="Low complexity" evidence="1">
    <location>
        <begin position="455"/>
        <end position="466"/>
    </location>
</feature>
<evidence type="ECO:0000256" key="1">
    <source>
        <dbReference type="SAM" id="MobiDB-lite"/>
    </source>
</evidence>
<reference evidence="3 4" key="1">
    <citation type="journal article" date="2012" name="Science">
        <title>The Paleozoic origin of enzymatic lignin decomposition reconstructed from 31 fungal genomes.</title>
        <authorList>
            <person name="Floudas D."/>
            <person name="Binder M."/>
            <person name="Riley R."/>
            <person name="Barry K."/>
            <person name="Blanchette R.A."/>
            <person name="Henrissat B."/>
            <person name="Martinez A.T."/>
            <person name="Otillar R."/>
            <person name="Spatafora J.W."/>
            <person name="Yadav J.S."/>
            <person name="Aerts A."/>
            <person name="Benoit I."/>
            <person name="Boyd A."/>
            <person name="Carlson A."/>
            <person name="Copeland A."/>
            <person name="Coutinho P.M."/>
            <person name="de Vries R.P."/>
            <person name="Ferreira P."/>
            <person name="Findley K."/>
            <person name="Foster B."/>
            <person name="Gaskell J."/>
            <person name="Glotzer D."/>
            <person name="Gorecki P."/>
            <person name="Heitman J."/>
            <person name="Hesse C."/>
            <person name="Hori C."/>
            <person name="Igarashi K."/>
            <person name="Jurgens J.A."/>
            <person name="Kallen N."/>
            <person name="Kersten P."/>
            <person name="Kohler A."/>
            <person name="Kuees U."/>
            <person name="Kumar T.K.A."/>
            <person name="Kuo A."/>
            <person name="LaButti K."/>
            <person name="Larrondo L.F."/>
            <person name="Lindquist E."/>
            <person name="Ling A."/>
            <person name="Lombard V."/>
            <person name="Lucas S."/>
            <person name="Lundell T."/>
            <person name="Martin R."/>
            <person name="McLaughlin D.J."/>
            <person name="Morgenstern I."/>
            <person name="Morin E."/>
            <person name="Murat C."/>
            <person name="Nagy L.G."/>
            <person name="Nolan M."/>
            <person name="Ohm R.A."/>
            <person name="Patyshakuliyeva A."/>
            <person name="Rokas A."/>
            <person name="Ruiz-Duenas F.J."/>
            <person name="Sabat G."/>
            <person name="Salamov A."/>
            <person name="Samejima M."/>
            <person name="Schmutz J."/>
            <person name="Slot J.C."/>
            <person name="St John F."/>
            <person name="Stenlid J."/>
            <person name="Sun H."/>
            <person name="Sun S."/>
            <person name="Syed K."/>
            <person name="Tsang A."/>
            <person name="Wiebenga A."/>
            <person name="Young D."/>
            <person name="Pisabarro A."/>
            <person name="Eastwood D.C."/>
            <person name="Martin F."/>
            <person name="Cullen D."/>
            <person name="Grigoriev I.V."/>
            <person name="Hibbett D.S."/>
        </authorList>
    </citation>
    <scope>NUCLEOTIDE SEQUENCE [LARGE SCALE GENOMIC DNA]</scope>
    <source>
        <strain evidence="3 4">ATCC 11539</strain>
    </source>
</reference>
<proteinExistence type="predicted"/>
<sequence>MSWFTSLFSSDSSRRKNQAMSSTHEAFSLPTSSPIFPNHPNSLGGDTPYTPEPESASSPYTYPPPSAGSIYDYLPTSAGGSRSRPASLLPIHNKPLSPLPPYPPLAQTWHRLQTWLSNEYPELGDTLNYGILPQDLAQIEMQFGFELPAPVRESYLVCDGQEPESAAGCSEGLFFGLTLLPLEEVLEEWRFWRDVDDDPMTGANPKLREVMHSIPPGYVRKEYSSKGWIPLVADRAGNYLGVDLNPAEAGSVGQVIIFGRDFDTKVVMWRGDGSSGWAKWLASFVEELESGEGYELGAANDGSEGSEDDIGYESYFYGGSGRGQGDVGGDAGSGGLRLTGEYRGWNVLEAWADRSVRKWLESGLVTEETLVPSEKGKRRESFVELATVSKQSDAEVPIPVLADIDEKPELGPLTENSAEGTDRKVGPRQPLPTISVTKPPAPRPVDLPTQEDLVTPSSPDSTPSSPREGDLESGGNMMKEVELPPRELVTRTQPSPSQKPVANGIQEATLVPLPTSPSGSSPGASSGTTPPAPSGGMSDITDLLADSAPALNAQPIEPVSSSPSKSPVNKPVPSTASASATTPVAEEQPESGGSDDKDETATIRLVGGGGVSGTSDEVVSPPADGDIPDDAETEGAELASVVPPSNEASTPSEKKGHAKKKSSVSSGLKKFGGGKRKKDSKSSIKDDL</sequence>
<feature type="compositionally biased region" description="Basic and acidic residues" evidence="1">
    <location>
        <begin position="479"/>
        <end position="489"/>
    </location>
</feature>
<dbReference type="InterPro" id="IPR018958">
    <property type="entry name" value="Knr4/Smi1-like_dom"/>
</dbReference>
<dbReference type="SMART" id="SM00860">
    <property type="entry name" value="SMI1_KNR4"/>
    <property type="match status" value="1"/>
</dbReference>
<feature type="domain" description="Knr4/Smi1-like" evidence="2">
    <location>
        <begin position="130"/>
        <end position="546"/>
    </location>
</feature>
<dbReference type="GO" id="GO:0043332">
    <property type="term" value="C:mating projection tip"/>
    <property type="evidence" value="ECO:0007669"/>
    <property type="project" value="TreeGrafter"/>
</dbReference>
<dbReference type="PANTHER" id="PTHR47432">
    <property type="entry name" value="CELL WALL ASSEMBLY REGULATOR SMI1"/>
    <property type="match status" value="1"/>
</dbReference>
<dbReference type="PANTHER" id="PTHR47432:SF1">
    <property type="entry name" value="CELL WALL ASSEMBLY REGULATOR SMI1"/>
    <property type="match status" value="1"/>
</dbReference>
<dbReference type="RefSeq" id="XP_007863562.1">
    <property type="nucleotide sequence ID" value="XM_007865371.1"/>
</dbReference>
<feature type="region of interest" description="Disordered" evidence="1">
    <location>
        <begin position="399"/>
        <end position="688"/>
    </location>
</feature>
<dbReference type="SUPFAM" id="SSF160631">
    <property type="entry name" value="SMI1/KNR4-like"/>
    <property type="match status" value="1"/>
</dbReference>
<dbReference type="InterPro" id="IPR037883">
    <property type="entry name" value="Knr4/Smi1-like_sf"/>
</dbReference>
<name>S7RY82_GLOTA</name>
<dbReference type="Pfam" id="PF09346">
    <property type="entry name" value="SMI1_KNR4"/>
    <property type="match status" value="1"/>
</dbReference>
<dbReference type="GO" id="GO:0070880">
    <property type="term" value="P:fungal-type cell wall beta-glucan biosynthetic process"/>
    <property type="evidence" value="ECO:0007669"/>
    <property type="project" value="TreeGrafter"/>
</dbReference>
<dbReference type="KEGG" id="gtr:GLOTRDRAFT_110159"/>
<feature type="compositionally biased region" description="Polar residues" evidence="1">
    <location>
        <begin position="490"/>
        <end position="500"/>
    </location>
</feature>
<gene>
    <name evidence="3" type="ORF">GLOTRDRAFT_110159</name>
</gene>
<dbReference type="OrthoDB" id="2305498at2759"/>
<organism evidence="3 4">
    <name type="scientific">Gloeophyllum trabeum (strain ATCC 11539 / FP-39264 / Madison 617)</name>
    <name type="common">Brown rot fungus</name>
    <dbReference type="NCBI Taxonomy" id="670483"/>
    <lineage>
        <taxon>Eukaryota</taxon>
        <taxon>Fungi</taxon>
        <taxon>Dikarya</taxon>
        <taxon>Basidiomycota</taxon>
        <taxon>Agaricomycotina</taxon>
        <taxon>Agaricomycetes</taxon>
        <taxon>Gloeophyllales</taxon>
        <taxon>Gloeophyllaceae</taxon>
        <taxon>Gloeophyllum</taxon>
    </lineage>
</organism>
<keyword evidence="4" id="KW-1185">Reference proteome</keyword>
<feature type="compositionally biased region" description="Polar residues" evidence="1">
    <location>
        <begin position="18"/>
        <end position="41"/>
    </location>
</feature>
<feature type="compositionally biased region" description="Low complexity" evidence="1">
    <location>
        <begin position="1"/>
        <end position="11"/>
    </location>
</feature>
<dbReference type="GeneID" id="19299160"/>
<dbReference type="AlphaFoldDB" id="S7RY82"/>
<evidence type="ECO:0000259" key="2">
    <source>
        <dbReference type="SMART" id="SM00860"/>
    </source>
</evidence>
<feature type="compositionally biased region" description="Low complexity" evidence="1">
    <location>
        <begin position="558"/>
        <end position="585"/>
    </location>
</feature>
<dbReference type="Proteomes" id="UP000030669">
    <property type="component" value="Unassembled WGS sequence"/>
</dbReference>
<feature type="region of interest" description="Disordered" evidence="1">
    <location>
        <begin position="1"/>
        <end position="62"/>
    </location>
</feature>
<protein>
    <recommendedName>
        <fullName evidence="2">Knr4/Smi1-like domain-containing protein</fullName>
    </recommendedName>
</protein>
<dbReference type="HOGENOM" id="CLU_023415_0_0_1"/>
<feature type="compositionally biased region" description="Low complexity" evidence="1">
    <location>
        <begin position="516"/>
        <end position="529"/>
    </location>
</feature>
<dbReference type="InterPro" id="IPR051873">
    <property type="entry name" value="KNR4/SMI1_regulator"/>
</dbReference>
<evidence type="ECO:0000313" key="4">
    <source>
        <dbReference type="Proteomes" id="UP000030669"/>
    </source>
</evidence>
<feature type="compositionally biased region" description="Low complexity" evidence="1">
    <location>
        <begin position="47"/>
        <end position="60"/>
    </location>
</feature>
<accession>S7RY82</accession>
<dbReference type="eggNOG" id="ENOG502QTAZ">
    <property type="taxonomic scope" value="Eukaryota"/>
</dbReference>
<dbReference type="STRING" id="670483.S7RY82"/>
<evidence type="ECO:0000313" key="3">
    <source>
        <dbReference type="EMBL" id="EPQ58364.1"/>
    </source>
</evidence>
<dbReference type="EMBL" id="KB469298">
    <property type="protein sequence ID" value="EPQ58364.1"/>
    <property type="molecule type" value="Genomic_DNA"/>
</dbReference>
<dbReference type="OMA" id="IPPNWIR"/>
<feature type="compositionally biased region" description="Acidic residues" evidence="1">
    <location>
        <begin position="626"/>
        <end position="635"/>
    </location>
</feature>